<organism evidence="3 4">
    <name type="scientific">Candidatus Acutalibacter pullistercoris</name>
    <dbReference type="NCBI Taxonomy" id="2838418"/>
    <lineage>
        <taxon>Bacteria</taxon>
        <taxon>Bacillati</taxon>
        <taxon>Bacillota</taxon>
        <taxon>Clostridia</taxon>
        <taxon>Eubacteriales</taxon>
        <taxon>Acutalibacteraceae</taxon>
        <taxon>Acutalibacter</taxon>
    </lineage>
</organism>
<feature type="chain" id="PRO_5039326438" evidence="2">
    <location>
        <begin position="19"/>
        <end position="288"/>
    </location>
</feature>
<evidence type="ECO:0000256" key="2">
    <source>
        <dbReference type="SAM" id="SignalP"/>
    </source>
</evidence>
<accession>A0A9D1YCN2</accession>
<dbReference type="AlphaFoldDB" id="A0A9D1YCN2"/>
<feature type="region of interest" description="Disordered" evidence="1">
    <location>
        <begin position="237"/>
        <end position="257"/>
    </location>
</feature>
<keyword evidence="2" id="KW-0732">Signal</keyword>
<comment type="caution">
    <text evidence="3">The sequence shown here is derived from an EMBL/GenBank/DDBJ whole genome shotgun (WGS) entry which is preliminary data.</text>
</comment>
<protein>
    <submittedName>
        <fullName evidence="3">Uncharacterized protein</fullName>
    </submittedName>
</protein>
<dbReference type="PROSITE" id="PS51257">
    <property type="entry name" value="PROKAR_LIPOPROTEIN"/>
    <property type="match status" value="1"/>
</dbReference>
<sequence length="288" mass="31644">MKHALLLCLSLALALSFAGCQTEKVAPVSGEPGAQPESPASSQTAGEGTTVTAMFVLLGREEDPDGYMLFDQDTGEAFSLGGVGELYEDGAEFDWRDYATGNLLELTFGPDWITAEIWPAIYYGLDDVTLVEEGDPADADQYTDTIAQFYDPQPQEPPILNVSWRETFEGSGLAVGTSVTTFRCQYHYVDLEGQPGVTEIDLGEPMEQDIRELELEAPTQVELSLYKTQGDWTLERWPRSDPAAPPEPVELTQEDDPTARQCAAEPGWVYHLTVQPEEGGTLEYVFQG</sequence>
<reference evidence="3" key="2">
    <citation type="submission" date="2021-04" db="EMBL/GenBank/DDBJ databases">
        <authorList>
            <person name="Gilroy R."/>
        </authorList>
    </citation>
    <scope>NUCLEOTIDE SEQUENCE</scope>
    <source>
        <strain evidence="3">1282</strain>
    </source>
</reference>
<dbReference type="EMBL" id="DXDU01000060">
    <property type="protein sequence ID" value="HIY26285.1"/>
    <property type="molecule type" value="Genomic_DNA"/>
</dbReference>
<proteinExistence type="predicted"/>
<evidence type="ECO:0000256" key="1">
    <source>
        <dbReference type="SAM" id="MobiDB-lite"/>
    </source>
</evidence>
<name>A0A9D1YCN2_9FIRM</name>
<dbReference type="Proteomes" id="UP000823915">
    <property type="component" value="Unassembled WGS sequence"/>
</dbReference>
<feature type="region of interest" description="Disordered" evidence="1">
    <location>
        <begin position="26"/>
        <end position="46"/>
    </location>
</feature>
<feature type="signal peptide" evidence="2">
    <location>
        <begin position="1"/>
        <end position="18"/>
    </location>
</feature>
<evidence type="ECO:0000313" key="4">
    <source>
        <dbReference type="Proteomes" id="UP000823915"/>
    </source>
</evidence>
<evidence type="ECO:0000313" key="3">
    <source>
        <dbReference type="EMBL" id="HIY26285.1"/>
    </source>
</evidence>
<reference evidence="3" key="1">
    <citation type="journal article" date="2021" name="PeerJ">
        <title>Extensive microbial diversity within the chicken gut microbiome revealed by metagenomics and culture.</title>
        <authorList>
            <person name="Gilroy R."/>
            <person name="Ravi A."/>
            <person name="Getino M."/>
            <person name="Pursley I."/>
            <person name="Horton D.L."/>
            <person name="Alikhan N.F."/>
            <person name="Baker D."/>
            <person name="Gharbi K."/>
            <person name="Hall N."/>
            <person name="Watson M."/>
            <person name="Adriaenssens E.M."/>
            <person name="Foster-Nyarko E."/>
            <person name="Jarju S."/>
            <person name="Secka A."/>
            <person name="Antonio M."/>
            <person name="Oren A."/>
            <person name="Chaudhuri R.R."/>
            <person name="La Ragione R."/>
            <person name="Hildebrand F."/>
            <person name="Pallen M.J."/>
        </authorList>
    </citation>
    <scope>NUCLEOTIDE SEQUENCE</scope>
    <source>
        <strain evidence="3">1282</strain>
    </source>
</reference>
<gene>
    <name evidence="3" type="ORF">H9838_03825</name>
</gene>